<evidence type="ECO:0000313" key="3">
    <source>
        <dbReference type="Proteomes" id="UP001170379"/>
    </source>
</evidence>
<evidence type="ECO:0000256" key="1">
    <source>
        <dbReference type="SAM" id="Phobius"/>
    </source>
</evidence>
<keyword evidence="1" id="KW-1133">Transmembrane helix</keyword>
<feature type="transmembrane region" description="Helical" evidence="1">
    <location>
        <begin position="12"/>
        <end position="31"/>
    </location>
</feature>
<protein>
    <submittedName>
        <fullName evidence="2">DUF3093 domain-containing protein</fullName>
    </submittedName>
</protein>
<dbReference type="EMBL" id="PXVD01000004">
    <property type="protein sequence ID" value="MDJ1370451.1"/>
    <property type="molecule type" value="Genomic_DNA"/>
</dbReference>
<dbReference type="Proteomes" id="UP001170379">
    <property type="component" value="Unassembled WGS sequence"/>
</dbReference>
<organism evidence="2 3">
    <name type="scientific">Gulosibacter molinativorax</name>
    <dbReference type="NCBI Taxonomy" id="256821"/>
    <lineage>
        <taxon>Bacteria</taxon>
        <taxon>Bacillati</taxon>
        <taxon>Actinomycetota</taxon>
        <taxon>Actinomycetes</taxon>
        <taxon>Micrococcales</taxon>
        <taxon>Microbacteriaceae</taxon>
        <taxon>Gulosibacter</taxon>
    </lineage>
</organism>
<keyword evidence="3" id="KW-1185">Reference proteome</keyword>
<feature type="transmembrane region" description="Helical" evidence="1">
    <location>
        <begin position="37"/>
        <end position="58"/>
    </location>
</feature>
<evidence type="ECO:0000313" key="2">
    <source>
        <dbReference type="EMBL" id="MDJ1370451.1"/>
    </source>
</evidence>
<proteinExistence type="predicted"/>
<comment type="caution">
    <text evidence="2">The sequence shown here is derived from an EMBL/GenBank/DDBJ whole genome shotgun (WGS) entry which is preliminary data.</text>
</comment>
<accession>A0ABT7C5I0</accession>
<reference evidence="2" key="2">
    <citation type="journal article" date="2022" name="Sci. Rep.">
        <title>In silico prediction of the enzymes involved in the degradation of the herbicide molinate by Gulosibacter molinativorax ON4T.</title>
        <authorList>
            <person name="Lopes A.R."/>
            <person name="Bunin E."/>
            <person name="Viana A.T."/>
            <person name="Froufe H."/>
            <person name="Munoz-Merida A."/>
            <person name="Pinho D."/>
            <person name="Figueiredo J."/>
            <person name="Barroso C."/>
            <person name="Vaz-Moreira I."/>
            <person name="Bellanger X."/>
            <person name="Egas C."/>
            <person name="Nunes O.C."/>
        </authorList>
    </citation>
    <scope>NUCLEOTIDE SEQUENCE</scope>
    <source>
        <strain evidence="2">ON4</strain>
    </source>
</reference>
<gene>
    <name evidence="2" type="ORF">C7K25_03525</name>
</gene>
<keyword evidence="1" id="KW-0812">Transmembrane</keyword>
<dbReference type="InterPro" id="IPR021443">
    <property type="entry name" value="DUF3093"/>
</dbReference>
<reference evidence="2" key="1">
    <citation type="submission" date="2018-03" db="EMBL/GenBank/DDBJ databases">
        <authorList>
            <person name="Nunes O.C."/>
            <person name="Lopes A.R."/>
            <person name="Froufe H."/>
            <person name="Munoz-Merida A."/>
            <person name="Barroso C."/>
            <person name="Egas C."/>
        </authorList>
    </citation>
    <scope>NUCLEOTIDE SEQUENCE</scope>
    <source>
        <strain evidence="2">ON4</strain>
    </source>
</reference>
<dbReference type="Pfam" id="PF11292">
    <property type="entry name" value="DUF3093"/>
    <property type="match status" value="1"/>
</dbReference>
<dbReference type="RefSeq" id="WP_026935998.1">
    <property type="nucleotide sequence ID" value="NZ_PXVD01000004.1"/>
</dbReference>
<keyword evidence="1" id="KW-0472">Membrane</keyword>
<name>A0ABT7C5I0_9MICO</name>
<sequence length="152" mass="16735">MIYRERVSPSIWVYAAGAMIVPAVFVVFMPINMLVGTILGLALYGGYLIALYTGSPIIEVDRTTLRVGSAQVPLQHVGEAHAHATAEEARMQAGPKLDARAWTCLRGWCSTSARVEIADENDPIPYWLFSTRHPDKVVAAIREARSQLPETK</sequence>